<evidence type="ECO:0000256" key="1">
    <source>
        <dbReference type="ARBA" id="ARBA00022679"/>
    </source>
</evidence>
<evidence type="ECO:0000313" key="4">
    <source>
        <dbReference type="EMBL" id="NRN70476.1"/>
    </source>
</evidence>
<gene>
    <name evidence="4" type="ORF">GC106_77460</name>
</gene>
<dbReference type="CDD" id="cd07989">
    <property type="entry name" value="LPLAT_AGPAT-like"/>
    <property type="match status" value="1"/>
</dbReference>
<accession>A0ABX2FGE8</accession>
<evidence type="ECO:0000259" key="3">
    <source>
        <dbReference type="SMART" id="SM00563"/>
    </source>
</evidence>
<dbReference type="SUPFAM" id="SSF69593">
    <property type="entry name" value="Glycerol-3-phosphate (1)-acyltransferase"/>
    <property type="match status" value="1"/>
</dbReference>
<evidence type="ECO:0000256" key="2">
    <source>
        <dbReference type="ARBA" id="ARBA00023315"/>
    </source>
</evidence>
<dbReference type="InterPro" id="IPR002123">
    <property type="entry name" value="Plipid/glycerol_acylTrfase"/>
</dbReference>
<dbReference type="RefSeq" id="WP_173141587.1">
    <property type="nucleotide sequence ID" value="NZ_CBCSGW010000048.1"/>
</dbReference>
<reference evidence="4 5" key="1">
    <citation type="submission" date="2020-01" db="EMBL/GenBank/DDBJ databases">
        <title>Kibdelosporangium persica a novel Actinomycetes from a hot desert in Iran.</title>
        <authorList>
            <person name="Safaei N."/>
            <person name="Zaburannyi N."/>
            <person name="Mueller R."/>
            <person name="Wink J."/>
        </authorList>
    </citation>
    <scope>NUCLEOTIDE SEQUENCE [LARGE SCALE GENOMIC DNA]</scope>
    <source>
        <strain evidence="4 5">4NS15</strain>
    </source>
</reference>
<sequence length="216" mass="23354">MSKAAPDLPEDALPWLHEVGRVIGRYLYVPAFRFRVHNMDRLPLDGPVVLVANHSSMIEPQVLFGILPRRSVFLVKGELFKGIAGKGLRAIGQLAIRRGEPDRKPLLAAVRVLRGGGLIGVFPEGTRGDGDVLNAEQGAAWLVRQSGAVVQPVAVRGTRRPAGSGRRFRPVVDVLVGKPFELTVGPGRTGLAAGTEQIRVALADLVGELDRMRDLR</sequence>
<evidence type="ECO:0000313" key="5">
    <source>
        <dbReference type="Proteomes" id="UP000763557"/>
    </source>
</evidence>
<protein>
    <submittedName>
        <fullName evidence="4">Acyl-phosphate glycerol 3-phosphate acyltransferase</fullName>
    </submittedName>
</protein>
<comment type="caution">
    <text evidence="4">The sequence shown here is derived from an EMBL/GenBank/DDBJ whole genome shotgun (WGS) entry which is preliminary data.</text>
</comment>
<dbReference type="PANTHER" id="PTHR10434">
    <property type="entry name" value="1-ACYL-SN-GLYCEROL-3-PHOSPHATE ACYLTRANSFERASE"/>
    <property type="match status" value="1"/>
</dbReference>
<dbReference type="SMART" id="SM00563">
    <property type="entry name" value="PlsC"/>
    <property type="match status" value="1"/>
</dbReference>
<dbReference type="GO" id="GO:0016746">
    <property type="term" value="F:acyltransferase activity"/>
    <property type="evidence" value="ECO:0007669"/>
    <property type="project" value="UniProtKB-KW"/>
</dbReference>
<keyword evidence="2 4" id="KW-0012">Acyltransferase</keyword>
<keyword evidence="5" id="KW-1185">Reference proteome</keyword>
<name>A0ABX2FGE8_9PSEU</name>
<organism evidence="4 5">
    <name type="scientific">Kibdelosporangium persicum</name>
    <dbReference type="NCBI Taxonomy" id="2698649"/>
    <lineage>
        <taxon>Bacteria</taxon>
        <taxon>Bacillati</taxon>
        <taxon>Actinomycetota</taxon>
        <taxon>Actinomycetes</taxon>
        <taxon>Pseudonocardiales</taxon>
        <taxon>Pseudonocardiaceae</taxon>
        <taxon>Kibdelosporangium</taxon>
    </lineage>
</organism>
<dbReference type="EMBL" id="JAAATY010000039">
    <property type="protein sequence ID" value="NRN70476.1"/>
    <property type="molecule type" value="Genomic_DNA"/>
</dbReference>
<proteinExistence type="predicted"/>
<dbReference type="PANTHER" id="PTHR10434:SF11">
    <property type="entry name" value="1-ACYL-SN-GLYCEROL-3-PHOSPHATE ACYLTRANSFERASE"/>
    <property type="match status" value="1"/>
</dbReference>
<feature type="domain" description="Phospholipid/glycerol acyltransferase" evidence="3">
    <location>
        <begin position="48"/>
        <end position="158"/>
    </location>
</feature>
<dbReference type="Pfam" id="PF01553">
    <property type="entry name" value="Acyltransferase"/>
    <property type="match status" value="1"/>
</dbReference>
<keyword evidence="1" id="KW-0808">Transferase</keyword>
<dbReference type="Proteomes" id="UP000763557">
    <property type="component" value="Unassembled WGS sequence"/>
</dbReference>